<evidence type="ECO:0000256" key="4">
    <source>
        <dbReference type="ARBA" id="ARBA00023295"/>
    </source>
</evidence>
<dbReference type="InterPro" id="IPR000602">
    <property type="entry name" value="Glyco_hydro_38_N"/>
</dbReference>
<dbReference type="InterPro" id="IPR011013">
    <property type="entry name" value="Gal_mutarotase_sf_dom"/>
</dbReference>
<evidence type="ECO:0000259" key="5">
    <source>
        <dbReference type="SMART" id="SM00872"/>
    </source>
</evidence>
<dbReference type="Gene3D" id="1.20.1270.50">
    <property type="entry name" value="Glycoside hydrolase family 38, central domain"/>
    <property type="match status" value="1"/>
</dbReference>
<dbReference type="Gene3D" id="3.20.110.10">
    <property type="entry name" value="Glycoside hydrolase 38, N terminal domain"/>
    <property type="match status" value="1"/>
</dbReference>
<dbReference type="GO" id="GO:0004559">
    <property type="term" value="F:alpha-mannosidase activity"/>
    <property type="evidence" value="ECO:0007669"/>
    <property type="project" value="InterPro"/>
</dbReference>
<evidence type="ECO:0000313" key="7">
    <source>
        <dbReference type="Proteomes" id="UP000000845"/>
    </source>
</evidence>
<proteinExistence type="inferred from homology"/>
<dbReference type="SUPFAM" id="SSF74650">
    <property type="entry name" value="Galactose mutarotase-like"/>
    <property type="match status" value="1"/>
</dbReference>
<dbReference type="Gene3D" id="2.60.40.2220">
    <property type="match status" value="1"/>
</dbReference>
<dbReference type="Gene3D" id="2.60.40.2210">
    <property type="match status" value="1"/>
</dbReference>
<keyword evidence="3 6" id="KW-0378">Hydrolase</keyword>
<dbReference type="InterPro" id="IPR015341">
    <property type="entry name" value="Glyco_hydro_38_cen"/>
</dbReference>
<dbReference type="GO" id="GO:0009313">
    <property type="term" value="P:oligosaccharide catabolic process"/>
    <property type="evidence" value="ECO:0007669"/>
    <property type="project" value="TreeGrafter"/>
</dbReference>
<sequence length="894" mass="102527">MKNLHYIPHTHWDREWHKTFEAFRVRLGYSMEILLDTMENDKNFDYFMYDAQTSILDDYLTVYPENRERLKKLISDKRLFVGPWYTQPDFYLISGESLVRNLLIGSNIADDMGHSMETGYIPDSFGQSAQLPQILNGFDLKSVLVWRGIACDDIDDSVFSWQSPDGSEILGIHFPLGYGYNRYLPADKENAVKKILETEEKIADRFKDGEVMLMGGGDHTTIQNGLPDIINYANEYFKKNNYDLNIKISNPELLTKDIKNALKKSSRKLQVLHGELRNPKEQRVHFGDSSSRMDIKYLNKTLEYKISSVIEPLSTFAYLENGIYSNGLINKSWKYLFENQAHDSICTCCTDESHDDIMNRFKYSGQINKELENMFFRYMERELDLSQIKGRAVLLVNTLPYKREKFIEITVYTKEKEFSIYTSAGKKIPYEIVSSLNTDLSETDISLAMDIASENYILDSYSKNPKYVFWKNKIIISSDFLPAGGYEVIDIRENEAANNNEKLVSSHENQLENEYLKINIKENGSLDIFEKESGEKFSALTYEEKGDDGDEYDYSPPKNDRIFTTENLKAEITKLYENNFETAFEIKHVMMVPNALNPDRSGRNTELTELKIKSTVSLRAASRIIAVKTELYNNSHDHIIKVLCSAPVTTDSSYAGDHFSVIKRDNQISVPENWKELNYKSKPLPIYPMQGFTDISDSKTGIAVLSAGLPEYEIYNNDTIALTLMRSVGKMGKSDLEIRPGRVSGIEFNTPDSQMTGNYKFEFGIIPHSGNYSDTQIQRLVSLYSAPVNVKQFLEDIKTGDRPLRKEYIELTGNNIEVSALKKAERDKNIILRLFNPSQKLSENNRLKINFPHNSVSITNLKETAFLGNLKISDNSYILPGLKNAEILTLKITI</sequence>
<dbReference type="AlphaFoldDB" id="D1AHT4"/>
<keyword evidence="2" id="KW-0479">Metal-binding</keyword>
<dbReference type="GO" id="GO:0030246">
    <property type="term" value="F:carbohydrate binding"/>
    <property type="evidence" value="ECO:0007669"/>
    <property type="project" value="InterPro"/>
</dbReference>
<dbReference type="PANTHER" id="PTHR46017:SF2">
    <property type="entry name" value="MANNOSYLGLYCERATE HYDROLASE"/>
    <property type="match status" value="1"/>
</dbReference>
<dbReference type="CAZy" id="GH38">
    <property type="family name" value="Glycoside Hydrolase Family 38"/>
</dbReference>
<keyword evidence="7" id="KW-1185">Reference proteome</keyword>
<feature type="domain" description="Glycoside hydrolase family 38 central" evidence="5">
    <location>
        <begin position="288"/>
        <end position="361"/>
    </location>
</feature>
<dbReference type="GO" id="GO:0046872">
    <property type="term" value="F:metal ion binding"/>
    <property type="evidence" value="ECO:0007669"/>
    <property type="project" value="UniProtKB-KW"/>
</dbReference>
<dbReference type="STRING" id="526218.Sterm_1456"/>
<dbReference type="SUPFAM" id="SSF88713">
    <property type="entry name" value="Glycoside hydrolase/deacetylase"/>
    <property type="match status" value="1"/>
</dbReference>
<evidence type="ECO:0000313" key="6">
    <source>
        <dbReference type="EMBL" id="ACZ08318.1"/>
    </source>
</evidence>
<dbReference type="Pfam" id="PF01074">
    <property type="entry name" value="Glyco_hydro_38N"/>
    <property type="match status" value="1"/>
</dbReference>
<dbReference type="Pfam" id="PF17677">
    <property type="entry name" value="Glyco_hydro38C2"/>
    <property type="match status" value="1"/>
</dbReference>
<evidence type="ECO:0000256" key="2">
    <source>
        <dbReference type="ARBA" id="ARBA00022723"/>
    </source>
</evidence>
<reference evidence="7" key="1">
    <citation type="submission" date="2009-09" db="EMBL/GenBank/DDBJ databases">
        <title>The complete chromosome of Sebaldella termitidis ATCC 33386.</title>
        <authorList>
            <consortium name="US DOE Joint Genome Institute (JGI-PGF)"/>
            <person name="Lucas S."/>
            <person name="Copeland A."/>
            <person name="Lapidus A."/>
            <person name="Glavina del Rio T."/>
            <person name="Dalin E."/>
            <person name="Tice H."/>
            <person name="Bruce D."/>
            <person name="Goodwin L."/>
            <person name="Pitluck S."/>
            <person name="Kyrpides N."/>
            <person name="Mavromatis K."/>
            <person name="Ivanova N."/>
            <person name="Mikhailova N."/>
            <person name="Sims D."/>
            <person name="Meincke L."/>
            <person name="Brettin T."/>
            <person name="Detter J.C."/>
            <person name="Han C."/>
            <person name="Larimer F."/>
            <person name="Land M."/>
            <person name="Hauser L."/>
            <person name="Markowitz V."/>
            <person name="Cheng J.F."/>
            <person name="Hugenholtz P."/>
            <person name="Woyke T."/>
            <person name="Wu D."/>
            <person name="Eisen J.A."/>
        </authorList>
    </citation>
    <scope>NUCLEOTIDE SEQUENCE [LARGE SCALE GENOMIC DNA]</scope>
    <source>
        <strain evidence="7">ATCC 33386 / NCTC 11300</strain>
    </source>
</reference>
<dbReference type="RefSeq" id="WP_012860914.1">
    <property type="nucleotide sequence ID" value="NC_013517.1"/>
</dbReference>
<dbReference type="InterPro" id="IPR041147">
    <property type="entry name" value="GH38_C"/>
</dbReference>
<dbReference type="HOGENOM" id="CLU_003442_2_1_0"/>
<dbReference type="PANTHER" id="PTHR46017">
    <property type="entry name" value="ALPHA-MANNOSIDASE 2C1"/>
    <property type="match status" value="1"/>
</dbReference>
<evidence type="ECO:0000256" key="1">
    <source>
        <dbReference type="ARBA" id="ARBA00009792"/>
    </source>
</evidence>
<dbReference type="InterPro" id="IPR011682">
    <property type="entry name" value="Glyco_hydro_38_C"/>
</dbReference>
<reference evidence="6 7" key="2">
    <citation type="journal article" date="2010" name="Stand. Genomic Sci.">
        <title>Complete genome sequence of Sebaldella termitidis type strain (NCTC 11300).</title>
        <authorList>
            <person name="Harmon-Smith M."/>
            <person name="Celia L."/>
            <person name="Chertkov O."/>
            <person name="Lapidus A."/>
            <person name="Copeland A."/>
            <person name="Glavina Del Rio T."/>
            <person name="Nolan M."/>
            <person name="Lucas S."/>
            <person name="Tice H."/>
            <person name="Cheng J.F."/>
            <person name="Han C."/>
            <person name="Detter J.C."/>
            <person name="Bruce D."/>
            <person name="Goodwin L."/>
            <person name="Pitluck S."/>
            <person name="Pati A."/>
            <person name="Liolios K."/>
            <person name="Ivanova N."/>
            <person name="Mavromatis K."/>
            <person name="Mikhailova N."/>
            <person name="Chen A."/>
            <person name="Palaniappan K."/>
            <person name="Land M."/>
            <person name="Hauser L."/>
            <person name="Chang Y.J."/>
            <person name="Jeffries C.D."/>
            <person name="Brettin T."/>
            <person name="Goker M."/>
            <person name="Beck B."/>
            <person name="Bristow J."/>
            <person name="Eisen J.A."/>
            <person name="Markowitz V."/>
            <person name="Hugenholtz P."/>
            <person name="Kyrpides N.C."/>
            <person name="Klenk H.P."/>
            <person name="Chen F."/>
        </authorList>
    </citation>
    <scope>NUCLEOTIDE SEQUENCE [LARGE SCALE GENOMIC DNA]</scope>
    <source>
        <strain evidence="7">ATCC 33386 / NCTC 11300</strain>
    </source>
</reference>
<dbReference type="SMART" id="SM00872">
    <property type="entry name" value="Alpha-mann_mid"/>
    <property type="match status" value="1"/>
</dbReference>
<dbReference type="KEGG" id="str:Sterm_1456"/>
<dbReference type="EMBL" id="CP001739">
    <property type="protein sequence ID" value="ACZ08318.1"/>
    <property type="molecule type" value="Genomic_DNA"/>
</dbReference>
<name>D1AHT4_SEBTE</name>
<gene>
    <name evidence="6" type="ordered locus">Sterm_1456</name>
</gene>
<dbReference type="InterPro" id="IPR028995">
    <property type="entry name" value="Glyco_hydro_57/38_cen_sf"/>
</dbReference>
<dbReference type="SUPFAM" id="SSF88688">
    <property type="entry name" value="Families 57/38 glycoside transferase middle domain"/>
    <property type="match status" value="1"/>
</dbReference>
<accession>D1AHT4</accession>
<dbReference type="InterPro" id="IPR037094">
    <property type="entry name" value="Glyco_hydro_38_cen_sf"/>
</dbReference>
<dbReference type="eggNOG" id="COG0383">
    <property type="taxonomic scope" value="Bacteria"/>
</dbReference>
<dbReference type="InterPro" id="IPR011330">
    <property type="entry name" value="Glyco_hydro/deAcase_b/a-brl"/>
</dbReference>
<dbReference type="Gene3D" id="2.70.98.30">
    <property type="entry name" value="Golgi alpha-mannosidase II, domain 4"/>
    <property type="match status" value="1"/>
</dbReference>
<organism evidence="6 7">
    <name type="scientific">Sebaldella termitidis (strain ATCC 33386 / NCTC 11300)</name>
    <dbReference type="NCBI Taxonomy" id="526218"/>
    <lineage>
        <taxon>Bacteria</taxon>
        <taxon>Fusobacteriati</taxon>
        <taxon>Fusobacteriota</taxon>
        <taxon>Fusobacteriia</taxon>
        <taxon>Fusobacteriales</taxon>
        <taxon>Leptotrichiaceae</taxon>
        <taxon>Sebaldella</taxon>
    </lineage>
</organism>
<evidence type="ECO:0000256" key="3">
    <source>
        <dbReference type="ARBA" id="ARBA00022801"/>
    </source>
</evidence>
<keyword evidence="4" id="KW-0326">Glycosidase</keyword>
<protein>
    <submittedName>
        <fullName evidence="6">Glycoside hydrolase family 38</fullName>
    </submittedName>
</protein>
<dbReference type="Proteomes" id="UP000000845">
    <property type="component" value="Chromosome"/>
</dbReference>
<dbReference type="Pfam" id="PF07748">
    <property type="entry name" value="Glyco_hydro_38C"/>
    <property type="match status" value="1"/>
</dbReference>
<dbReference type="GO" id="GO:0006013">
    <property type="term" value="P:mannose metabolic process"/>
    <property type="evidence" value="ECO:0007669"/>
    <property type="project" value="InterPro"/>
</dbReference>
<comment type="similarity">
    <text evidence="1">Belongs to the glycosyl hydrolase 38 family.</text>
</comment>
<dbReference type="InterPro" id="IPR027291">
    <property type="entry name" value="Glyco_hydro_38_N_sf"/>
</dbReference>